<proteinExistence type="predicted"/>
<feature type="compositionally biased region" description="Low complexity" evidence="2">
    <location>
        <begin position="431"/>
        <end position="441"/>
    </location>
</feature>
<sequence>MFFVVFFLSLVGSTLTSSLSKRGGGGGHNVPLINCPTCVHHVCDLNNLIQCEVCQIHIPHENQPPVDVKCLQAGHCHEDKHNHCCDNEGCVAHYFGQHASSAVTHPASSIECPHCHGELCDFINRDPCYTCKIDLHDGKLPHVHCLKETDHCDPNQHICCSDEHCIAQAFGHYYPTTHSTTTTTKSATSTFPINTTAASTTTTPHSSNLSPTTTIPTTNASPQTNPTSTGGHKTNQTYQLLNDIHCPVLSCNHHICDVTNTDLCEVCQITFEHQLPRGTNCLTAHHHCNDNEKHLCCTDMACVENVFGNIPRSGNNIYCPACTKHGCEIISCETCVYHGHIDHETQPHQFKTCEHKGECSHNKDICCHDYHCIDKLFGTHFQSTLSTIQSTTNPSITSKTADLASTTKAHALSHATTNASTTSTAATITTTVGQRTTQDTTPPTIASSVLSNGQPTHNVSSSATSMYLNSTTAPTTTASSPNGTNSCVDELNNCAMFKSMGVCHASPQERTKYDIAFQCKLTCDRCNETYESLTTVALTTPTTIGTTQASIHCQVCGDYDSNIPCDLASVYKGSYVACTEGAYCMNDVVHEQGNVKTFKRCVNETVCRNLWMSQTSDQDHCTNYGNVMVSGDYSCHYCCTTDRCNRGLIPDPSTYYIKA</sequence>
<evidence type="ECO:0000256" key="1">
    <source>
        <dbReference type="PROSITE-ProRule" id="PRU01005"/>
    </source>
</evidence>
<feature type="compositionally biased region" description="Polar residues" evidence="2">
    <location>
        <begin position="442"/>
        <end position="462"/>
    </location>
</feature>
<feature type="region of interest" description="Disordered" evidence="2">
    <location>
        <begin position="431"/>
        <end position="462"/>
    </location>
</feature>
<evidence type="ECO:0000313" key="6">
    <source>
        <dbReference type="Proteomes" id="UP000005408"/>
    </source>
</evidence>
<feature type="chain" id="PRO_5036491849" description="ShKT domain-containing protein" evidence="3">
    <location>
        <begin position="17"/>
        <end position="659"/>
    </location>
</feature>
<dbReference type="AlphaFoldDB" id="A0A8W8L4N6"/>
<evidence type="ECO:0000313" key="5">
    <source>
        <dbReference type="EnsemblMetazoa" id="G26674.1:cds"/>
    </source>
</evidence>
<protein>
    <recommendedName>
        <fullName evidence="4">ShKT domain-containing protein</fullName>
    </recommendedName>
</protein>
<dbReference type="PROSITE" id="PS51670">
    <property type="entry name" value="SHKT"/>
    <property type="match status" value="1"/>
</dbReference>
<comment type="caution">
    <text evidence="1">Lacks conserved residue(s) required for the propagation of feature annotation.</text>
</comment>
<feature type="signal peptide" evidence="3">
    <location>
        <begin position="1"/>
        <end position="16"/>
    </location>
</feature>
<evidence type="ECO:0000256" key="2">
    <source>
        <dbReference type="SAM" id="MobiDB-lite"/>
    </source>
</evidence>
<reference evidence="5" key="1">
    <citation type="submission" date="2022-08" db="UniProtKB">
        <authorList>
            <consortium name="EnsemblMetazoa"/>
        </authorList>
    </citation>
    <scope>IDENTIFICATION</scope>
    <source>
        <strain evidence="5">05x7-T-G4-1.051#20</strain>
    </source>
</reference>
<feature type="domain" description="ShKT" evidence="4">
    <location>
        <begin position="487"/>
        <end position="526"/>
    </location>
</feature>
<feature type="compositionally biased region" description="Polar residues" evidence="2">
    <location>
        <begin position="204"/>
        <end position="234"/>
    </location>
</feature>
<keyword evidence="3" id="KW-0732">Signal</keyword>
<name>A0A8W8L4N6_MAGGI</name>
<organism evidence="5 6">
    <name type="scientific">Magallana gigas</name>
    <name type="common">Pacific oyster</name>
    <name type="synonym">Crassostrea gigas</name>
    <dbReference type="NCBI Taxonomy" id="29159"/>
    <lineage>
        <taxon>Eukaryota</taxon>
        <taxon>Metazoa</taxon>
        <taxon>Spiralia</taxon>
        <taxon>Lophotrochozoa</taxon>
        <taxon>Mollusca</taxon>
        <taxon>Bivalvia</taxon>
        <taxon>Autobranchia</taxon>
        <taxon>Pteriomorphia</taxon>
        <taxon>Ostreida</taxon>
        <taxon>Ostreoidea</taxon>
        <taxon>Ostreidae</taxon>
        <taxon>Magallana</taxon>
    </lineage>
</organism>
<dbReference type="EnsemblMetazoa" id="G26674.1">
    <property type="protein sequence ID" value="G26674.1:cds"/>
    <property type="gene ID" value="G26674"/>
</dbReference>
<dbReference type="Proteomes" id="UP000005408">
    <property type="component" value="Unassembled WGS sequence"/>
</dbReference>
<keyword evidence="6" id="KW-1185">Reference proteome</keyword>
<dbReference type="InterPro" id="IPR003582">
    <property type="entry name" value="ShKT_dom"/>
</dbReference>
<feature type="region of interest" description="Disordered" evidence="2">
    <location>
        <begin position="195"/>
        <end position="234"/>
    </location>
</feature>
<evidence type="ECO:0000256" key="3">
    <source>
        <dbReference type="SAM" id="SignalP"/>
    </source>
</evidence>
<evidence type="ECO:0000259" key="4">
    <source>
        <dbReference type="PROSITE" id="PS51670"/>
    </source>
</evidence>
<accession>A0A8W8L4N6</accession>